<evidence type="ECO:0000256" key="1">
    <source>
        <dbReference type="SAM" id="Phobius"/>
    </source>
</evidence>
<organism evidence="2 3">
    <name type="scientific">Lysobacter hankyongensis</name>
    <dbReference type="NCBI Taxonomy" id="1176535"/>
    <lineage>
        <taxon>Bacteria</taxon>
        <taxon>Pseudomonadati</taxon>
        <taxon>Pseudomonadota</taxon>
        <taxon>Gammaproteobacteria</taxon>
        <taxon>Lysobacterales</taxon>
        <taxon>Lysobacteraceae</taxon>
        <taxon>Lysobacter</taxon>
    </lineage>
</organism>
<dbReference type="Proteomes" id="UP001499959">
    <property type="component" value="Unassembled WGS sequence"/>
</dbReference>
<keyword evidence="3" id="KW-1185">Reference proteome</keyword>
<keyword evidence="1" id="KW-0812">Transmembrane</keyword>
<evidence type="ECO:0000313" key="3">
    <source>
        <dbReference type="Proteomes" id="UP001499959"/>
    </source>
</evidence>
<protein>
    <submittedName>
        <fullName evidence="2">Uncharacterized protein</fullName>
    </submittedName>
</protein>
<dbReference type="RefSeq" id="WP_345302392.1">
    <property type="nucleotide sequence ID" value="NZ_BAABJE010000005.1"/>
</dbReference>
<dbReference type="EMBL" id="BAABJE010000005">
    <property type="protein sequence ID" value="GAA4788417.1"/>
    <property type="molecule type" value="Genomic_DNA"/>
</dbReference>
<keyword evidence="1" id="KW-0472">Membrane</keyword>
<feature type="transmembrane region" description="Helical" evidence="1">
    <location>
        <begin position="6"/>
        <end position="28"/>
    </location>
</feature>
<comment type="caution">
    <text evidence="2">The sequence shown here is derived from an EMBL/GenBank/DDBJ whole genome shotgun (WGS) entry which is preliminary data.</text>
</comment>
<keyword evidence="1" id="KW-1133">Transmembrane helix</keyword>
<name>A0ABP9B0V8_9GAMM</name>
<gene>
    <name evidence="2" type="ORF">GCM10023307_11840</name>
</gene>
<evidence type="ECO:0000313" key="2">
    <source>
        <dbReference type="EMBL" id="GAA4788417.1"/>
    </source>
</evidence>
<accession>A0ABP9B0V8</accession>
<sequence length="137" mass="15307">MPNSFAYELTMALVPGAVAGYYSGLLMAKQAKFNSLKHEALRCVRAINYVGDEVQTNLQRADRVDDLHLIAFELLLLKHRRAGEGMLALARRAESLVASCKLGKVPVEQVMASLSQWQEDIRALRPGLRFLLPWGQI</sequence>
<reference evidence="3" key="1">
    <citation type="journal article" date="2019" name="Int. J. Syst. Evol. Microbiol.">
        <title>The Global Catalogue of Microorganisms (GCM) 10K type strain sequencing project: providing services to taxonomists for standard genome sequencing and annotation.</title>
        <authorList>
            <consortium name="The Broad Institute Genomics Platform"/>
            <consortium name="The Broad Institute Genome Sequencing Center for Infectious Disease"/>
            <person name="Wu L."/>
            <person name="Ma J."/>
        </authorList>
    </citation>
    <scope>NUCLEOTIDE SEQUENCE [LARGE SCALE GENOMIC DNA]</scope>
    <source>
        <strain evidence="3">JCM 18204</strain>
    </source>
</reference>
<proteinExistence type="predicted"/>